<accession>A0A401JHF5</accession>
<keyword evidence="5" id="KW-0804">Transcription</keyword>
<dbReference type="InterPro" id="IPR011067">
    <property type="entry name" value="Plasmid_toxin/cell-grow_inhib"/>
</dbReference>
<name>A0A401JHF5_9PROT</name>
<comment type="caution">
    <text evidence="8">The sequence shown here is derived from an EMBL/GenBank/DDBJ whole genome shotgun (WGS) entry which is preliminary data.</text>
</comment>
<evidence type="ECO:0000313" key="8">
    <source>
        <dbReference type="EMBL" id="GBL47427.1"/>
    </source>
</evidence>
<evidence type="ECO:0000256" key="2">
    <source>
        <dbReference type="ARBA" id="ARBA00015075"/>
    </source>
</evidence>
<gene>
    <name evidence="8" type="ORF">SFMTTN_3266</name>
</gene>
<evidence type="ECO:0000256" key="6">
    <source>
        <dbReference type="ARBA" id="ARBA00029628"/>
    </source>
</evidence>
<dbReference type="RefSeq" id="WP_189836444.1">
    <property type="nucleotide sequence ID" value="NZ_BGOW01000044.1"/>
</dbReference>
<dbReference type="Gene3D" id="2.30.30.110">
    <property type="match status" value="1"/>
</dbReference>
<keyword evidence="9" id="KW-1185">Reference proteome</keyword>
<evidence type="ECO:0000313" key="9">
    <source>
        <dbReference type="Proteomes" id="UP000286806"/>
    </source>
</evidence>
<evidence type="ECO:0000256" key="1">
    <source>
        <dbReference type="ARBA" id="ARBA00005230"/>
    </source>
</evidence>
<evidence type="ECO:0000256" key="4">
    <source>
        <dbReference type="ARBA" id="ARBA00023015"/>
    </source>
</evidence>
<keyword evidence="4" id="KW-0805">Transcription regulation</keyword>
<dbReference type="EMBL" id="BGOW01000044">
    <property type="protein sequence ID" value="GBL47427.1"/>
    <property type="molecule type" value="Genomic_DNA"/>
</dbReference>
<sequence>MAQFDIYPNPGTKKAEIPYLVAIQNDHISSKTGATVVIPLRANALPVEIMAPLVEVAGQGQFVLSTDEIFAIDSARLKAPCAILSKLDRAKIKPAIDKVIGEY</sequence>
<reference evidence="8 9" key="1">
    <citation type="journal article" date="2019" name="Front. Microbiol.">
        <title>Genomes of Neutrophilic Sulfur-Oxidizing Chemolithoautotrophs Representing 9 Proteobacterial Species From 8 Genera.</title>
        <authorList>
            <person name="Watanabe T."/>
            <person name="Kojima H."/>
            <person name="Umezawa K."/>
            <person name="Hori C."/>
            <person name="Takasuka T.E."/>
            <person name="Kato Y."/>
            <person name="Fukui M."/>
        </authorList>
    </citation>
    <scope>NUCLEOTIDE SEQUENCE [LARGE SCALE GENOMIC DNA]</scope>
    <source>
        <strain evidence="8 9">TTN</strain>
    </source>
</reference>
<dbReference type="AlphaFoldDB" id="A0A401JHF5"/>
<proteinExistence type="inferred from homology"/>
<evidence type="ECO:0000256" key="3">
    <source>
        <dbReference type="ARBA" id="ARBA00022491"/>
    </source>
</evidence>
<keyword evidence="3" id="KW-0678">Repressor</keyword>
<evidence type="ECO:0000256" key="7">
    <source>
        <dbReference type="ARBA" id="ARBA00033135"/>
    </source>
</evidence>
<dbReference type="Proteomes" id="UP000286806">
    <property type="component" value="Unassembled WGS sequence"/>
</dbReference>
<organism evidence="8 9">
    <name type="scientific">Sulfuriferula multivorans</name>
    <dbReference type="NCBI Taxonomy" id="1559896"/>
    <lineage>
        <taxon>Bacteria</taxon>
        <taxon>Pseudomonadati</taxon>
        <taxon>Pseudomonadota</taxon>
        <taxon>Betaproteobacteria</taxon>
        <taxon>Nitrosomonadales</taxon>
        <taxon>Sulfuricellaceae</taxon>
        <taxon>Sulfuriferula</taxon>
    </lineage>
</organism>
<protein>
    <recommendedName>
        <fullName evidence="2">Toxin CcdB</fullName>
    </recommendedName>
    <alternativeName>
        <fullName evidence="7">Cytotoxic protein CcdB</fullName>
    </alternativeName>
    <alternativeName>
        <fullName evidence="6">Protein LetD</fullName>
    </alternativeName>
</protein>
<comment type="similarity">
    <text evidence="1">Belongs to the CcdB toxin family.</text>
</comment>
<dbReference type="Pfam" id="PF01845">
    <property type="entry name" value="CcdB"/>
    <property type="match status" value="1"/>
</dbReference>
<dbReference type="GO" id="GO:0008657">
    <property type="term" value="F:DNA topoisomerase type II (double strand cut, ATP-hydrolyzing) inhibitor activity"/>
    <property type="evidence" value="ECO:0007669"/>
    <property type="project" value="InterPro"/>
</dbReference>
<evidence type="ECO:0000256" key="5">
    <source>
        <dbReference type="ARBA" id="ARBA00023163"/>
    </source>
</evidence>
<dbReference type="InterPro" id="IPR002712">
    <property type="entry name" value="CcdB"/>
</dbReference>
<dbReference type="SUPFAM" id="SSF50118">
    <property type="entry name" value="Cell growth inhibitor/plasmid maintenance toxic component"/>
    <property type="match status" value="1"/>
</dbReference>
<dbReference type="GO" id="GO:0006276">
    <property type="term" value="P:plasmid maintenance"/>
    <property type="evidence" value="ECO:0007669"/>
    <property type="project" value="InterPro"/>
</dbReference>